<evidence type="ECO:0000313" key="4">
    <source>
        <dbReference type="Proteomes" id="UP000494105"/>
    </source>
</evidence>
<dbReference type="EMBL" id="CADIJS010000002">
    <property type="protein sequence ID" value="CAB3685687.1"/>
    <property type="molecule type" value="Genomic_DNA"/>
</dbReference>
<name>A0A6S7DCH3_9BURK</name>
<dbReference type="EMBL" id="CADILD010000002">
    <property type="protein sequence ID" value="CAB3870064.1"/>
    <property type="molecule type" value="Genomic_DNA"/>
</dbReference>
<keyword evidence="1" id="KW-0472">Membrane</keyword>
<evidence type="ECO:0000256" key="1">
    <source>
        <dbReference type="SAM" id="Phobius"/>
    </source>
</evidence>
<keyword evidence="5" id="KW-1185">Reference proteome</keyword>
<organism evidence="3 4">
    <name type="scientific">Achromobacter piechaudii</name>
    <dbReference type="NCBI Taxonomy" id="72556"/>
    <lineage>
        <taxon>Bacteria</taxon>
        <taxon>Pseudomonadati</taxon>
        <taxon>Pseudomonadota</taxon>
        <taxon>Betaproteobacteria</taxon>
        <taxon>Burkholderiales</taxon>
        <taxon>Alcaligenaceae</taxon>
        <taxon>Achromobacter</taxon>
    </lineage>
</organism>
<feature type="transmembrane region" description="Helical" evidence="1">
    <location>
        <begin position="45"/>
        <end position="67"/>
    </location>
</feature>
<evidence type="ECO:0000313" key="5">
    <source>
        <dbReference type="Proteomes" id="UP000494116"/>
    </source>
</evidence>
<gene>
    <name evidence="3" type="ORF">LMG1861_02715</name>
    <name evidence="2" type="ORF">LMG1873_01836</name>
</gene>
<keyword evidence="1" id="KW-0812">Transmembrane</keyword>
<reference evidence="4 5" key="1">
    <citation type="submission" date="2020-04" db="EMBL/GenBank/DDBJ databases">
        <authorList>
            <person name="De Canck E."/>
        </authorList>
    </citation>
    <scope>NUCLEOTIDE SEQUENCE [LARGE SCALE GENOMIC DNA]</scope>
    <source>
        <strain evidence="3 4">LMG 1861</strain>
        <strain evidence="2 5">LMG 1873</strain>
    </source>
</reference>
<evidence type="ECO:0000313" key="3">
    <source>
        <dbReference type="EMBL" id="CAB3870064.1"/>
    </source>
</evidence>
<dbReference type="AlphaFoldDB" id="A0A6S7DCH3"/>
<proteinExistence type="predicted"/>
<keyword evidence="1" id="KW-1133">Transmembrane helix</keyword>
<evidence type="ECO:0000313" key="2">
    <source>
        <dbReference type="EMBL" id="CAB3685687.1"/>
    </source>
</evidence>
<dbReference type="Proteomes" id="UP000494105">
    <property type="component" value="Unassembled WGS sequence"/>
</dbReference>
<sequence length="68" mass="6930">MMAANPRAKQMAPTAPESWAWPGPSGVALAVLCNQGAVKTLTLRLVLLSGGLALLALALVHLLAGLLT</sequence>
<accession>A0A6S7DCH3</accession>
<dbReference type="Proteomes" id="UP000494116">
    <property type="component" value="Unassembled WGS sequence"/>
</dbReference>
<protein>
    <submittedName>
        <fullName evidence="3">Uncharacterized protein</fullName>
    </submittedName>
</protein>